<evidence type="ECO:0000313" key="2">
    <source>
        <dbReference type="EMBL" id="CAA9352151.1"/>
    </source>
</evidence>
<organism evidence="2">
    <name type="scientific">uncultured Lysobacter sp</name>
    <dbReference type="NCBI Taxonomy" id="271060"/>
    <lineage>
        <taxon>Bacteria</taxon>
        <taxon>Pseudomonadati</taxon>
        <taxon>Pseudomonadota</taxon>
        <taxon>Gammaproteobacteria</taxon>
        <taxon>Lysobacterales</taxon>
        <taxon>Lysobacteraceae</taxon>
        <taxon>Lysobacter</taxon>
        <taxon>environmental samples</taxon>
    </lineage>
</organism>
<reference evidence="2" key="1">
    <citation type="submission" date="2020-02" db="EMBL/GenBank/DDBJ databases">
        <authorList>
            <person name="Meier V. D."/>
        </authorList>
    </citation>
    <scope>NUCLEOTIDE SEQUENCE</scope>
    <source>
        <strain evidence="2">AVDCRST_MAG71</strain>
    </source>
</reference>
<accession>A0A6J4M9U9</accession>
<protein>
    <recommendedName>
        <fullName evidence="1">STAS domain-containing protein</fullName>
    </recommendedName>
</protein>
<dbReference type="InterPro" id="IPR002645">
    <property type="entry name" value="STAS_dom"/>
</dbReference>
<dbReference type="Gene3D" id="3.30.750.24">
    <property type="entry name" value="STAS domain"/>
    <property type="match status" value="1"/>
</dbReference>
<name>A0A6J4M9U9_9GAMM</name>
<dbReference type="SUPFAM" id="SSF52091">
    <property type="entry name" value="SpoIIaa-like"/>
    <property type="match status" value="1"/>
</dbReference>
<gene>
    <name evidence="2" type="ORF">AVDCRST_MAG71-3004</name>
</gene>
<evidence type="ECO:0000259" key="1">
    <source>
        <dbReference type="PROSITE" id="PS50801"/>
    </source>
</evidence>
<proteinExistence type="predicted"/>
<dbReference type="PROSITE" id="PS50801">
    <property type="entry name" value="STAS"/>
    <property type="match status" value="1"/>
</dbReference>
<sequence>MTAAALQPARAGAASVRRDGDTLVFAGALERGALASLWRSVQTLRAGARVIDLRDVTRVDSAGLALLAELGDGAADISGTPTGLVELRAAYRLDERLGYTR</sequence>
<dbReference type="EMBL" id="CADCUA010000672">
    <property type="protein sequence ID" value="CAA9352151.1"/>
    <property type="molecule type" value="Genomic_DNA"/>
</dbReference>
<dbReference type="InterPro" id="IPR036513">
    <property type="entry name" value="STAS_dom_sf"/>
</dbReference>
<feature type="domain" description="STAS" evidence="1">
    <location>
        <begin position="50"/>
        <end position="101"/>
    </location>
</feature>
<dbReference type="AlphaFoldDB" id="A0A6J4M9U9"/>